<dbReference type="RefSeq" id="WP_003029895.1">
    <property type="nucleotide sequence ID" value="NZ_KK211923.1"/>
</dbReference>
<organism evidence="1 2">
    <name type="scientific">Francisella tularensis subsp. tularensis str. SCHU S4 substr. FSC237</name>
    <dbReference type="NCBI Taxonomy" id="1341660"/>
    <lineage>
        <taxon>Bacteria</taxon>
        <taxon>Pseudomonadati</taxon>
        <taxon>Pseudomonadota</taxon>
        <taxon>Gammaproteobacteria</taxon>
        <taxon>Thiotrichales</taxon>
        <taxon>Francisellaceae</taxon>
        <taxon>Francisella</taxon>
    </lineage>
</organism>
<evidence type="ECO:0000313" key="1">
    <source>
        <dbReference type="EMBL" id="EZK39201.1"/>
    </source>
</evidence>
<comment type="caution">
    <text evidence="1">The sequence shown here is derived from an EMBL/GenBank/DDBJ whole genome shotgun (WGS) entry which is preliminary data.</text>
</comment>
<reference evidence="1 2" key="1">
    <citation type="submission" date="2014-03" db="EMBL/GenBank/DDBJ databases">
        <title>The Genome Sequence of Francisella tularensis subsp. tularensis str. SCHU S4 substr. FSC043.</title>
        <authorList>
            <consortium name="The Broad Institute Genomics Platform"/>
            <consortium name="The Broad Institute Genome Sequencing Center for Infectious Disease"/>
            <person name="Chapman S.B."/>
            <person name="Guina T."/>
            <person name="Gelhaus C."/>
            <person name="Comer J."/>
            <person name="Sellati T."/>
            <person name="Sjostedt A."/>
            <person name="Young S.K."/>
            <person name="Zeng Q."/>
            <person name="Gargeya S."/>
            <person name="Abouelleil A."/>
            <person name="Alvarado L."/>
            <person name="Chapman S.B."/>
            <person name="Gainer-Dewar J."/>
            <person name="Goldberg J."/>
            <person name="Griggs A."/>
            <person name="Gujja S."/>
            <person name="Hansen M."/>
            <person name="Howarth C."/>
            <person name="Imamovic A."/>
            <person name="Larimer J."/>
            <person name="Murphy C."/>
            <person name="Naylor J."/>
            <person name="Pearson M."/>
            <person name="Poon T.W."/>
            <person name="Priest M."/>
            <person name="Roberts A."/>
            <person name="Saif S."/>
            <person name="Shea T."/>
            <person name="Sykes S."/>
            <person name="Wortman J."/>
            <person name="Nusbaum C."/>
            <person name="Birren B."/>
        </authorList>
    </citation>
    <scope>NUCLEOTIDE SEQUENCE [LARGE SCALE GENOMIC DNA]</scope>
    <source>
        <strain evidence="1 2">Schu S4</strain>
    </source>
</reference>
<gene>
    <name evidence="1" type="ORF">P250_03990</name>
</gene>
<dbReference type="Proteomes" id="UP000023806">
    <property type="component" value="Unassembled WGS sequence"/>
</dbReference>
<name>A0AAD3AUH9_FRATT</name>
<proteinExistence type="predicted"/>
<evidence type="ECO:0000313" key="2">
    <source>
        <dbReference type="Proteomes" id="UP000023806"/>
    </source>
</evidence>
<sequence>MKLAQIFTKRISLPKTLSEKPQGLKCLIKYHAEENKIKKIIFYSKNYIIVPKR</sequence>
<protein>
    <submittedName>
        <fullName evidence="1">Uncharacterized protein</fullName>
    </submittedName>
</protein>
<dbReference type="EMBL" id="JIDS01000002">
    <property type="protein sequence ID" value="EZK39201.1"/>
    <property type="molecule type" value="Genomic_DNA"/>
</dbReference>
<dbReference type="AlphaFoldDB" id="A0AAD3AUH9"/>
<accession>A0AAD3AUH9</accession>